<keyword evidence="2" id="KW-1185">Reference proteome</keyword>
<dbReference type="RefSeq" id="XP_009800548.1">
    <property type="nucleotide sequence ID" value="XM_009802246.1"/>
</dbReference>
<reference evidence="3" key="2">
    <citation type="submission" date="2025-08" db="UniProtKB">
        <authorList>
            <consortium name="RefSeq"/>
        </authorList>
    </citation>
    <scope>IDENTIFICATION</scope>
    <source>
        <tissue evidence="3">Leaf</tissue>
    </source>
</reference>
<evidence type="ECO:0000313" key="3">
    <source>
        <dbReference type="RefSeq" id="XP_009800548.1"/>
    </source>
</evidence>
<gene>
    <name evidence="3" type="primary">LOC104246437</name>
</gene>
<dbReference type="InterPro" id="IPR036397">
    <property type="entry name" value="RNaseH_sf"/>
</dbReference>
<dbReference type="Proteomes" id="UP000189701">
    <property type="component" value="Unplaced"/>
</dbReference>
<sequence>MAHQKNTLHAISPPGNGEAKSSNKLILNIMKKKGLWTELLTEVLWAYRTMSKTSTGETPYSLVYGTDAVIPVEVGEPRLRYLHESGPTKDKSRRQDLDEVEERRDMAYIRMVVEKQQA</sequence>
<dbReference type="SUPFAM" id="SSF53098">
    <property type="entry name" value="Ribonuclease H-like"/>
    <property type="match status" value="1"/>
</dbReference>
<evidence type="ECO:0000313" key="2">
    <source>
        <dbReference type="Proteomes" id="UP000189701"/>
    </source>
</evidence>
<dbReference type="PANTHER" id="PTHR48475">
    <property type="entry name" value="RIBONUCLEASE H"/>
    <property type="match status" value="1"/>
</dbReference>
<dbReference type="OrthoDB" id="1739513at2759"/>
<evidence type="ECO:0000256" key="1">
    <source>
        <dbReference type="SAM" id="MobiDB-lite"/>
    </source>
</evidence>
<dbReference type="STRING" id="4096.A0A1U7YBP8"/>
<dbReference type="Gene3D" id="3.30.420.10">
    <property type="entry name" value="Ribonuclease H-like superfamily/Ribonuclease H"/>
    <property type="match status" value="1"/>
</dbReference>
<dbReference type="AlphaFoldDB" id="A0A1U7YBP8"/>
<dbReference type="GO" id="GO:0003676">
    <property type="term" value="F:nucleic acid binding"/>
    <property type="evidence" value="ECO:0007669"/>
    <property type="project" value="InterPro"/>
</dbReference>
<dbReference type="InterPro" id="IPR012337">
    <property type="entry name" value="RNaseH-like_sf"/>
</dbReference>
<dbReference type="PANTHER" id="PTHR48475:SF2">
    <property type="entry name" value="RIBONUCLEASE H"/>
    <property type="match status" value="1"/>
</dbReference>
<feature type="region of interest" description="Disordered" evidence="1">
    <location>
        <begin position="1"/>
        <end position="21"/>
    </location>
</feature>
<proteinExistence type="predicted"/>
<dbReference type="eggNOG" id="KOG0017">
    <property type="taxonomic scope" value="Eukaryota"/>
</dbReference>
<name>A0A1U7YBP8_NICSY</name>
<accession>A0A1U7YBP8</accession>
<protein>
    <submittedName>
        <fullName evidence="3">Uncharacterized protein LOC104246437</fullName>
    </submittedName>
</protein>
<reference evidence="2" key="1">
    <citation type="journal article" date="2013" name="Genome Biol.">
        <title>Reference genomes and transcriptomes of Nicotiana sylvestris and Nicotiana tomentosiformis.</title>
        <authorList>
            <person name="Sierro N."/>
            <person name="Battey J.N."/>
            <person name="Ouadi S."/>
            <person name="Bovet L."/>
            <person name="Goepfert S."/>
            <person name="Bakaher N."/>
            <person name="Peitsch M.C."/>
            <person name="Ivanov N.V."/>
        </authorList>
    </citation>
    <scope>NUCLEOTIDE SEQUENCE [LARGE SCALE GENOMIC DNA]</scope>
</reference>
<organism evidence="2 3">
    <name type="scientific">Nicotiana sylvestris</name>
    <name type="common">Wood tobacco</name>
    <name type="synonym">South American tobacco</name>
    <dbReference type="NCBI Taxonomy" id="4096"/>
    <lineage>
        <taxon>Eukaryota</taxon>
        <taxon>Viridiplantae</taxon>
        <taxon>Streptophyta</taxon>
        <taxon>Embryophyta</taxon>
        <taxon>Tracheophyta</taxon>
        <taxon>Spermatophyta</taxon>
        <taxon>Magnoliopsida</taxon>
        <taxon>eudicotyledons</taxon>
        <taxon>Gunneridae</taxon>
        <taxon>Pentapetalae</taxon>
        <taxon>asterids</taxon>
        <taxon>lamiids</taxon>
        <taxon>Solanales</taxon>
        <taxon>Solanaceae</taxon>
        <taxon>Nicotianoideae</taxon>
        <taxon>Nicotianeae</taxon>
        <taxon>Nicotiana</taxon>
    </lineage>
</organism>